<keyword evidence="1" id="KW-0472">Membrane</keyword>
<proteinExistence type="predicted"/>
<evidence type="ECO:0000313" key="3">
    <source>
        <dbReference type="Proteomes" id="UP001431776"/>
    </source>
</evidence>
<dbReference type="Proteomes" id="UP001431776">
    <property type="component" value="Unassembled WGS sequence"/>
</dbReference>
<name>A0AAW6TV20_9BACT</name>
<comment type="caution">
    <text evidence="2">The sequence shown here is derived from an EMBL/GenBank/DDBJ whole genome shotgun (WGS) entry which is preliminary data.</text>
</comment>
<keyword evidence="1" id="KW-0812">Transmembrane</keyword>
<sequence>MVFWIAILVGGAFVWLAVRLGFYQSWCLLFNIVVSIYLAIFLAPLVADRVPTGGEASAYGVMLSLAALAGGCFALLYGVSYVFLTGQFRVPFPKVMDILVAGLLGFLSGFLVTSFVALVVVVGPLAQHKALRTLGLDLPSQKANLACMAWCCDLIHSVVRSDPGDRATQGAIDLLVDRARHIATSAQTVTPPSDTNHPGP</sequence>
<evidence type="ECO:0000313" key="2">
    <source>
        <dbReference type="EMBL" id="MDI6448094.1"/>
    </source>
</evidence>
<dbReference type="EMBL" id="JASCXX010000003">
    <property type="protein sequence ID" value="MDI6448094.1"/>
    <property type="molecule type" value="Genomic_DNA"/>
</dbReference>
<dbReference type="AlphaFoldDB" id="A0AAW6TV20"/>
<keyword evidence="3" id="KW-1185">Reference proteome</keyword>
<organism evidence="2 3">
    <name type="scientific">Anaerobaca lacustris</name>
    <dbReference type="NCBI Taxonomy" id="3044600"/>
    <lineage>
        <taxon>Bacteria</taxon>
        <taxon>Pseudomonadati</taxon>
        <taxon>Planctomycetota</taxon>
        <taxon>Phycisphaerae</taxon>
        <taxon>Sedimentisphaerales</taxon>
        <taxon>Anaerobacaceae</taxon>
        <taxon>Anaerobaca</taxon>
    </lineage>
</organism>
<keyword evidence="1" id="KW-1133">Transmembrane helix</keyword>
<feature type="transmembrane region" description="Helical" evidence="1">
    <location>
        <begin position="59"/>
        <end position="78"/>
    </location>
</feature>
<accession>A0AAW6TV20</accession>
<feature type="transmembrane region" description="Helical" evidence="1">
    <location>
        <begin position="29"/>
        <end position="47"/>
    </location>
</feature>
<dbReference type="RefSeq" id="WP_349243504.1">
    <property type="nucleotide sequence ID" value="NZ_JASCXX010000003.1"/>
</dbReference>
<evidence type="ECO:0000256" key="1">
    <source>
        <dbReference type="SAM" id="Phobius"/>
    </source>
</evidence>
<reference evidence="2" key="1">
    <citation type="submission" date="2023-05" db="EMBL/GenBank/DDBJ databases">
        <title>Anaerotaeda fermentans gen. nov., sp. nov., a novel anaerobic planctomycete of the new family within the order Sedimentisphaerales isolated from Taman Peninsula, Russia.</title>
        <authorList>
            <person name="Khomyakova M.A."/>
            <person name="Merkel A.Y."/>
            <person name="Slobodkin A.I."/>
        </authorList>
    </citation>
    <scope>NUCLEOTIDE SEQUENCE</scope>
    <source>
        <strain evidence="2">M17dextr</strain>
    </source>
</reference>
<feature type="transmembrane region" description="Helical" evidence="1">
    <location>
        <begin position="98"/>
        <end position="122"/>
    </location>
</feature>
<gene>
    <name evidence="2" type="ORF">QJ522_03470</name>
</gene>
<protein>
    <submittedName>
        <fullName evidence="2">CvpA family protein</fullName>
    </submittedName>
</protein>